<reference evidence="2 3" key="1">
    <citation type="journal article" date="2009" name="J. Bacteriol.">
        <title>Complete and draft genome sequences of six members of the Aquificales.</title>
        <authorList>
            <person name="Reysenbach A.L."/>
            <person name="Hamamura N."/>
            <person name="Podar M."/>
            <person name="Griffiths E."/>
            <person name="Ferreira S."/>
            <person name="Hochstein R."/>
            <person name="Heidelberg J."/>
            <person name="Johnson J."/>
            <person name="Mead D."/>
            <person name="Pohorille A."/>
            <person name="Sarmiento M."/>
            <person name="Schweighofer K."/>
            <person name="Seshadri R."/>
            <person name="Voytek M.A."/>
        </authorList>
    </citation>
    <scope>NUCLEOTIDE SEQUENCE [LARGE SCALE GENOMIC DNA]</scope>
    <source>
        <strain evidence="3">DSM 14350 / EX-H1</strain>
    </source>
</reference>
<keyword evidence="3" id="KW-1185">Reference proteome</keyword>
<dbReference type="EMBL" id="CP001230">
    <property type="protein sequence ID" value="ACO04031.1"/>
    <property type="molecule type" value="Genomic_DNA"/>
</dbReference>
<evidence type="ECO:0000313" key="3">
    <source>
        <dbReference type="Proteomes" id="UP000001366"/>
    </source>
</evidence>
<accession>C0QSX4</accession>
<dbReference type="RefSeq" id="WP_012676269.1">
    <property type="nucleotide sequence ID" value="NC_012440.1"/>
</dbReference>
<evidence type="ECO:0000256" key="1">
    <source>
        <dbReference type="SAM" id="Coils"/>
    </source>
</evidence>
<keyword evidence="1" id="KW-0175">Coiled coil</keyword>
<dbReference type="PaxDb" id="123214-PERMA_2018"/>
<keyword evidence="2" id="KW-0449">Lipoprotein</keyword>
<proteinExistence type="predicted"/>
<dbReference type="InterPro" id="IPR020269">
    <property type="entry name" value="Phage_Mu_Releasin"/>
</dbReference>
<dbReference type="KEGG" id="pmx:PERMA_2018"/>
<dbReference type="STRING" id="123214.PERMA_2018"/>
<dbReference type="HOGENOM" id="CLU_1957495_0_0_0"/>
<protein>
    <submittedName>
        <fullName evidence="2">Putative lipoprotein</fullName>
    </submittedName>
</protein>
<dbReference type="Gene3D" id="1.20.5.50">
    <property type="match status" value="1"/>
</dbReference>
<name>C0QSX4_PERMH</name>
<dbReference type="Pfam" id="PF10805">
    <property type="entry name" value="DUF2730"/>
    <property type="match status" value="1"/>
</dbReference>
<sequence length="128" mass="14533">MKRFFKVGAVIGISALILTGCATKDYVDEQLAPVKEKVSSLEDRLNSLENQIKSLKDKADLNAKEIEAIKREHADIKAQLERLDRIDEKATDAYNKAVANEQAIRDLEEKLKRQSVNLERVLKKGIRK</sequence>
<evidence type="ECO:0000313" key="2">
    <source>
        <dbReference type="EMBL" id="ACO04031.1"/>
    </source>
</evidence>
<organism evidence="2 3">
    <name type="scientific">Persephonella marina (strain DSM 14350 / EX-H1)</name>
    <dbReference type="NCBI Taxonomy" id="123214"/>
    <lineage>
        <taxon>Bacteria</taxon>
        <taxon>Pseudomonadati</taxon>
        <taxon>Aquificota</taxon>
        <taxon>Aquificia</taxon>
        <taxon>Aquificales</taxon>
        <taxon>Hydrogenothermaceae</taxon>
        <taxon>Persephonella</taxon>
    </lineage>
</organism>
<dbReference type="PROSITE" id="PS51257">
    <property type="entry name" value="PROKAR_LIPOPROTEIN"/>
    <property type="match status" value="1"/>
</dbReference>
<gene>
    <name evidence="2" type="ordered locus">PERMA_2018</name>
</gene>
<dbReference type="AlphaFoldDB" id="C0QSX4"/>
<dbReference type="Proteomes" id="UP000001366">
    <property type="component" value="Chromosome"/>
</dbReference>
<dbReference type="OrthoDB" id="14388at2"/>
<feature type="coiled-coil region" evidence="1">
    <location>
        <begin position="31"/>
        <end position="124"/>
    </location>
</feature>